<dbReference type="RefSeq" id="WP_177137112.1">
    <property type="nucleotide sequence ID" value="NZ_VYGV01000016.1"/>
</dbReference>
<dbReference type="PROSITE" id="PS51257">
    <property type="entry name" value="PROKAR_LIPOPROTEIN"/>
    <property type="match status" value="1"/>
</dbReference>
<dbReference type="EMBL" id="VYGV01000016">
    <property type="protein sequence ID" value="NWF47227.1"/>
    <property type="molecule type" value="Genomic_DNA"/>
</dbReference>
<name>A0A7Y8GYJ4_9BURK</name>
<organism evidence="3 4">
    <name type="scientific">Hydrogenophaga aromaticivorans</name>
    <dbReference type="NCBI Taxonomy" id="2610898"/>
    <lineage>
        <taxon>Bacteria</taxon>
        <taxon>Pseudomonadati</taxon>
        <taxon>Pseudomonadota</taxon>
        <taxon>Betaproteobacteria</taxon>
        <taxon>Burkholderiales</taxon>
        <taxon>Comamonadaceae</taxon>
        <taxon>Hydrogenophaga</taxon>
    </lineage>
</organism>
<keyword evidence="4" id="KW-1185">Reference proteome</keyword>
<comment type="caution">
    <text evidence="3">The sequence shown here is derived from an EMBL/GenBank/DDBJ whole genome shotgun (WGS) entry which is preliminary data.</text>
</comment>
<evidence type="ECO:0000313" key="3">
    <source>
        <dbReference type="EMBL" id="NWF47227.1"/>
    </source>
</evidence>
<evidence type="ECO:0000256" key="1">
    <source>
        <dbReference type="SAM" id="MobiDB-lite"/>
    </source>
</evidence>
<protein>
    <submittedName>
        <fullName evidence="3">Uncharacterized protein</fullName>
    </submittedName>
</protein>
<proteinExistence type="predicted"/>
<dbReference type="Proteomes" id="UP000545507">
    <property type="component" value="Unassembled WGS sequence"/>
</dbReference>
<feature type="chain" id="PRO_5030611446" evidence="2">
    <location>
        <begin position="20"/>
        <end position="358"/>
    </location>
</feature>
<accession>A0A7Y8GYJ4</accession>
<evidence type="ECO:0000313" key="4">
    <source>
        <dbReference type="Proteomes" id="UP000545507"/>
    </source>
</evidence>
<feature type="region of interest" description="Disordered" evidence="1">
    <location>
        <begin position="284"/>
        <end position="320"/>
    </location>
</feature>
<evidence type="ECO:0000256" key="2">
    <source>
        <dbReference type="SAM" id="SignalP"/>
    </source>
</evidence>
<reference evidence="3 4" key="1">
    <citation type="submission" date="2019-09" db="EMBL/GenBank/DDBJ databases">
        <title>Hydrogenophaga aromatica sp. nov., isolated from a para-xylene-degrading enrichment culture.</title>
        <authorList>
            <person name="Tancsics A."/>
            <person name="Banerjee S."/>
        </authorList>
    </citation>
    <scope>NUCLEOTIDE SEQUENCE [LARGE SCALE GENOMIC DNA]</scope>
    <source>
        <strain evidence="3 4">D2P1</strain>
    </source>
</reference>
<dbReference type="AlphaFoldDB" id="A0A7Y8GYJ4"/>
<feature type="signal peptide" evidence="2">
    <location>
        <begin position="1"/>
        <end position="19"/>
    </location>
</feature>
<gene>
    <name evidence="3" type="ORF">F3K02_18500</name>
</gene>
<sequence>MQAMFKTLPLVGASALLLAACGSVEPQKPLALPTAPAPVSYDGHVAGEATDYVFVLVPDSNPATPGLAMKAGESLHLALSPAFKRNASVPIVSDRDTNLVLTKGWPQGAVPLAGQYRIDFVEKDHAITVTALKDIAAAGGNAPGIKVMHVRGRSFTNPATGGYPVTVTRRSAGGQVQAVWQGGMRVQEEMLETRLVPTNFHVPPGANTDYQTVATGQVAPMHLGLLLWGADGAPLNGVGVAPRDINRFPRYTGGLLVQDSNGDKRLDPAVDTVVGGIIGAAPKGATGQAATSPQGADGNPVLSGQVPRSDRFPPAAGGGKPNPGLIAIQFRAGSLPGLYRPTVELLKGNSYQFTVEAR</sequence>
<keyword evidence="2" id="KW-0732">Signal</keyword>